<geneLocation type="plasmid" evidence="1">
    <name>pLEW279a</name>
</geneLocation>
<reference evidence="1" key="1">
    <citation type="journal article" date="2006" name="Appl. Environ. Microbiol.">
        <title>Facile recovery of individual high-molecular-weight, low-copy-number natural plasmids for genomic sequencing.</title>
        <authorList>
            <person name="Williams L.E."/>
            <person name="Detter C."/>
            <person name="Barry K."/>
            <person name="Lapidus A."/>
            <person name="Summers A.O."/>
        </authorList>
    </citation>
    <scope>NUCLEOTIDE SEQUENCE</scope>
    <source>
        <strain evidence="1">L2-79-05</strain>
        <plasmid evidence="1">pLEW279a</plasmid>
    </source>
</reference>
<sequence length="180" mass="19907">MKITDYTGGYALAQFEQLRTGAFTAEIHRDGKHVIEVENDGRGGSNRYYAVLEESNAEVHALREYAARDFGDFEPADAFVEVLIDIDIIRNYIRRSGARFSEVAEAIIVDSEEAAIPETVSYMQPHFDLLRKIGAALDADVVAVESVDSLQVERGTDISGRSSSTRAGGTARIRRTMFGR</sequence>
<name>Q0ZKE6_9CORY</name>
<keyword evidence="1" id="KW-0614">Plasmid</keyword>
<organism evidence="1">
    <name type="scientific">Corynebacterium sp. L2-79-05</name>
    <dbReference type="NCBI Taxonomy" id="373068"/>
    <lineage>
        <taxon>Bacteria</taxon>
        <taxon>Bacillati</taxon>
        <taxon>Actinomycetota</taxon>
        <taxon>Actinomycetes</taxon>
        <taxon>Mycobacteriales</taxon>
        <taxon>Corynebacteriaceae</taxon>
        <taxon>Corynebacterium</taxon>
    </lineage>
</organism>
<dbReference type="RefSeq" id="WP_011867662.1">
    <property type="nucleotide sequence ID" value="NC_009128.1"/>
</dbReference>
<accession>Q0ZKE6</accession>
<evidence type="ECO:0000313" key="1">
    <source>
        <dbReference type="EMBL" id="ABG49328.1"/>
    </source>
</evidence>
<dbReference type="AlphaFoldDB" id="Q0ZKE6"/>
<protein>
    <submittedName>
        <fullName evidence="1">Uncharacterized protein</fullName>
    </submittedName>
</protein>
<proteinExistence type="predicted"/>
<dbReference type="EMBL" id="DQ390458">
    <property type="protein sequence ID" value="ABG49328.1"/>
    <property type="molecule type" value="Genomic_DNA"/>
</dbReference>